<dbReference type="InterPro" id="IPR029069">
    <property type="entry name" value="HotDog_dom_sf"/>
</dbReference>
<dbReference type="EMBL" id="CP042239">
    <property type="protein sequence ID" value="QDX26467.1"/>
    <property type="molecule type" value="Genomic_DNA"/>
</dbReference>
<name>A0A518RG85_9SPHN</name>
<dbReference type="GO" id="GO:0006633">
    <property type="term" value="P:fatty acid biosynthetic process"/>
    <property type="evidence" value="ECO:0007669"/>
    <property type="project" value="InterPro"/>
</dbReference>
<dbReference type="Pfam" id="PF01575">
    <property type="entry name" value="MaoC_dehydratas"/>
    <property type="match status" value="1"/>
</dbReference>
<dbReference type="Proteomes" id="UP000318055">
    <property type="component" value="Chromosome"/>
</dbReference>
<dbReference type="GO" id="GO:0005835">
    <property type="term" value="C:fatty acid synthase complex"/>
    <property type="evidence" value="ECO:0007669"/>
    <property type="project" value="InterPro"/>
</dbReference>
<organism evidence="2 3">
    <name type="scientific">Sphingomonas suaedae</name>
    <dbReference type="NCBI Taxonomy" id="2599297"/>
    <lineage>
        <taxon>Bacteria</taxon>
        <taxon>Pseudomonadati</taxon>
        <taxon>Pseudomonadota</taxon>
        <taxon>Alphaproteobacteria</taxon>
        <taxon>Sphingomonadales</taxon>
        <taxon>Sphingomonadaceae</taxon>
        <taxon>Sphingomonas</taxon>
    </lineage>
</organism>
<accession>A0A518RG85</accession>
<proteinExistence type="predicted"/>
<evidence type="ECO:0000259" key="1">
    <source>
        <dbReference type="Pfam" id="PF01575"/>
    </source>
</evidence>
<dbReference type="GO" id="GO:0004312">
    <property type="term" value="F:fatty acid synthase activity"/>
    <property type="evidence" value="ECO:0007669"/>
    <property type="project" value="InterPro"/>
</dbReference>
<dbReference type="PANTHER" id="PTHR43841:SF1">
    <property type="entry name" value="3-HYDROXYACYL-THIOESTER DEHYDRATASE X"/>
    <property type="match status" value="1"/>
</dbReference>
<feature type="domain" description="MaoC-like" evidence="1">
    <location>
        <begin position="191"/>
        <end position="230"/>
    </location>
</feature>
<evidence type="ECO:0000313" key="2">
    <source>
        <dbReference type="EMBL" id="QDX26467.1"/>
    </source>
</evidence>
<dbReference type="KEGG" id="ssua:FPZ54_10820"/>
<dbReference type="InterPro" id="IPR003965">
    <property type="entry name" value="Fatty_acid_synthase"/>
</dbReference>
<gene>
    <name evidence="2" type="ORF">FPZ54_10820</name>
</gene>
<dbReference type="Gene3D" id="3.10.129.10">
    <property type="entry name" value="Hotdog Thioesterase"/>
    <property type="match status" value="1"/>
</dbReference>
<dbReference type="InterPro" id="IPR002539">
    <property type="entry name" value="MaoC-like_dom"/>
</dbReference>
<evidence type="ECO:0000313" key="3">
    <source>
        <dbReference type="Proteomes" id="UP000318055"/>
    </source>
</evidence>
<dbReference type="PANTHER" id="PTHR43841">
    <property type="entry name" value="3-HYDROXYACYL-THIOESTER DEHYDRATASE HTDX-RELATED"/>
    <property type="match status" value="1"/>
</dbReference>
<dbReference type="AlphaFoldDB" id="A0A518RG85"/>
<dbReference type="OrthoDB" id="5522043at2"/>
<sequence>MPAETILVDRPLSTAAVLRGGLRTLAKRPHGAPTLPDVELLRPIVSIDAGHLDAYRVLCGFDPDHGIPITYPHLLAFPLHLQLMLRPDFPFPLAGLVHIANRIVQYRALRSDDQPSVRASFGPLRAHARGQALTIRAEVAVADETVWESESLYLRIGARDPVGAAFAAMAGEKAARTQRARENLSARLGPRYARISGDRNPIHISSIGARLFGFKRRIAHGMWTKARALAVALPPRRLEALTATVDFRAPILLPGTATFFADPEPHDARFAVRDAAGERLHLIGNYDADPSEKPPC</sequence>
<reference evidence="2 3" key="1">
    <citation type="submission" date="2019-07" db="EMBL/GenBank/DDBJ databases">
        <title>Sphingomonas alkalisoli sp. nov., isolated from rhizosphere soil of Suaedae salsa.</title>
        <authorList>
            <person name="Zhang H."/>
            <person name="Xu L."/>
            <person name="Zhang J.-X."/>
            <person name="Sun J.-Q."/>
        </authorList>
    </citation>
    <scope>NUCLEOTIDE SEQUENCE [LARGE SCALE GENOMIC DNA]</scope>
    <source>
        <strain evidence="2 3">XS-10</strain>
    </source>
</reference>
<dbReference type="RefSeq" id="WP_145847118.1">
    <property type="nucleotide sequence ID" value="NZ_CP042239.1"/>
</dbReference>
<protein>
    <submittedName>
        <fullName evidence="2">Protein dehydratase</fullName>
    </submittedName>
</protein>
<dbReference type="PRINTS" id="PR01483">
    <property type="entry name" value="FASYNTHASE"/>
</dbReference>
<dbReference type="SUPFAM" id="SSF54637">
    <property type="entry name" value="Thioesterase/thiol ester dehydrase-isomerase"/>
    <property type="match status" value="2"/>
</dbReference>
<keyword evidence="3" id="KW-1185">Reference proteome</keyword>